<reference evidence="3" key="1">
    <citation type="submission" date="2013-02" db="EMBL/GenBank/DDBJ databases">
        <title>The Genome Sequence of Acinetobacter sp. NIPH 236.</title>
        <authorList>
            <consortium name="The Broad Institute Genome Sequencing Platform"/>
            <consortium name="The Broad Institute Genome Sequencing Center for Infectious Disease"/>
            <person name="Cerqueira G."/>
            <person name="Feldgarden M."/>
            <person name="Courvalin P."/>
            <person name="Perichon B."/>
            <person name="Grillot-Courvalin C."/>
            <person name="Clermont D."/>
            <person name="Rocha E."/>
            <person name="Yoon E.-J."/>
            <person name="Nemec A."/>
            <person name="Walker B."/>
            <person name="Young S.K."/>
            <person name="Zeng Q."/>
            <person name="Gargeya S."/>
            <person name="Fitzgerald M."/>
            <person name="Haas B."/>
            <person name="Abouelleil A."/>
            <person name="Alvarado L."/>
            <person name="Arachchi H.M."/>
            <person name="Berlin A.M."/>
            <person name="Chapman S.B."/>
            <person name="Dewar J."/>
            <person name="Goldberg J."/>
            <person name="Griggs A."/>
            <person name="Gujja S."/>
            <person name="Hansen M."/>
            <person name="Howarth C."/>
            <person name="Imamovic A."/>
            <person name="Larimer J."/>
            <person name="McCowan C."/>
            <person name="Murphy C."/>
            <person name="Neiman D."/>
            <person name="Pearson M."/>
            <person name="Priest M."/>
            <person name="Roberts A."/>
            <person name="Saif S."/>
            <person name="Shea T."/>
            <person name="Sisk P."/>
            <person name="Sykes S."/>
            <person name="Wortman J."/>
            <person name="Nusbaum C."/>
            <person name="Birren B."/>
        </authorList>
    </citation>
    <scope>NUCLEOTIDE SEQUENCE [LARGE SCALE GENOMIC DNA]</scope>
    <source>
        <strain evidence="3">NIPH 236</strain>
    </source>
</reference>
<dbReference type="SUPFAM" id="SSF49468">
    <property type="entry name" value="VHL"/>
    <property type="match status" value="1"/>
</dbReference>
<proteinExistence type="predicted"/>
<dbReference type="EMBL" id="APOJ01000025">
    <property type="protein sequence ID" value="ENU26765.1"/>
    <property type="molecule type" value="Genomic_DNA"/>
</dbReference>
<feature type="signal peptide" evidence="1">
    <location>
        <begin position="1"/>
        <end position="19"/>
    </location>
</feature>
<dbReference type="GeneID" id="92835691"/>
<sequence length="805" mass="86171">MLKHNLLSACIIVSLCLTACHHSDNEDNTSPQVSQKSITVTPSLGQITQGRVILKDALTGQAIVDIQNIGADGTVTFKVDSNKLKNPIIAEVLPSVEGKLIYADEAITDQLVTLSAPANTAILRAATTITADQTNLGVTALTEAALVYAQSLSAQVTQANLNAANKKIAEQLKLGNKFSITDAPAIVKLNDFASLINYQQISEPQRAYAAYLATLAKEAKRLNATSTQPAYDILQALSKDFSDGTFDAKQNSLALTTYNSAWVQAWSNWVSTFYNSIFNLQSDTDLSVWLDAFNVETPKIPVPSPVTTAKPIRTVDGVAEYACSDEQNLKSANGQSLNIDFINQSSDTINIDWINYTGQLVNYKKSLANSQTHNQQTYTTHPWKLTDSKGVCKGIFVATSPSQKTLTIKGNEVVIGKDITTPVIETCTSKKLPVGKLSDLVNYSGDYSDKGAVVFSLDAITGKLIAKGTSATIAEVCGANNQSNGTNYYVITDKGYVTLFKDNTGKYSAESADFSGFYGEKAAPSSQLCESNGTDNKLGFKNAPSDFCGFTKSTATAITSPDAFTFFNADKKENIKIIMNNGSLVSVAVENNNYAWACGIGTLPACSGITAKTTNSSTTFTFNNALLKIVNGAKQDLTIKNGALIYQANNTNPTPIGSCTGNTNPYGCVTITGTNAPASYYEHIGNPMLFNGAPQVQFNPLVPNSGAVTYFGGELKANAVVSGVSVGFQKIMGETQNTVYTFLQYDQSFNLVKDLAFNCKDENGTCAGLTVNTNTRTITFDNVVMKQTKPVNGGLNLTFNGTMKF</sequence>
<dbReference type="InterPro" id="IPR037140">
    <property type="entry name" value="VHL_beta_dom_sf"/>
</dbReference>
<name>A0ABP2TWT5_9GAMM</name>
<evidence type="ECO:0000313" key="2">
    <source>
        <dbReference type="EMBL" id="ENU26765.1"/>
    </source>
</evidence>
<dbReference type="InterPro" id="IPR036208">
    <property type="entry name" value="VHL_sf"/>
</dbReference>
<feature type="chain" id="PRO_5045987237" evidence="1">
    <location>
        <begin position="20"/>
        <end position="805"/>
    </location>
</feature>
<evidence type="ECO:0000256" key="1">
    <source>
        <dbReference type="SAM" id="SignalP"/>
    </source>
</evidence>
<reference evidence="2 3" key="2">
    <citation type="journal article" date="2016" name="Int. J. Syst. Evol. Microbiol.">
        <title>Taxonomy of haemolytic and/or proteolytic strains of the genus Acinetobacter with the proposal of Acinetobacter courvalinii sp. nov. (genomic species 14 sensu Bouvet &amp; Jeanjean), Acinetobacter dispersus sp. nov. (genomic species 17), Acinetobacter modestus sp. nov., Acinetobacter proteolyticus sp. nov. and Acinetobacter vivianii sp. nov.</title>
        <authorList>
            <person name="Nemec A."/>
            <person name="Radolfova-Krizova L."/>
            <person name="Maixnerova M."/>
            <person name="Vrestiakova E."/>
            <person name="Jezek P."/>
            <person name="Sedo O."/>
        </authorList>
    </citation>
    <scope>NUCLEOTIDE SEQUENCE [LARGE SCALE GENOMIC DNA]</scope>
    <source>
        <strain evidence="2 3">NIPH 236</strain>
    </source>
</reference>
<gene>
    <name evidence="2" type="ORF">F992_02314</name>
</gene>
<protein>
    <submittedName>
        <fullName evidence="2">Uncharacterized protein</fullName>
    </submittedName>
</protein>
<evidence type="ECO:0000313" key="3">
    <source>
        <dbReference type="Proteomes" id="UP000013190"/>
    </source>
</evidence>
<dbReference type="RefSeq" id="WP_004662790.1">
    <property type="nucleotide sequence ID" value="NZ_BMDV01000001.1"/>
</dbReference>
<comment type="caution">
    <text evidence="2">The sequence shown here is derived from an EMBL/GenBank/DDBJ whole genome shotgun (WGS) entry which is preliminary data.</text>
</comment>
<keyword evidence="3" id="KW-1185">Reference proteome</keyword>
<organism evidence="2 3">
    <name type="scientific">Acinetobacter modestus</name>
    <dbReference type="NCBI Taxonomy" id="1776740"/>
    <lineage>
        <taxon>Bacteria</taxon>
        <taxon>Pseudomonadati</taxon>
        <taxon>Pseudomonadota</taxon>
        <taxon>Gammaproteobacteria</taxon>
        <taxon>Moraxellales</taxon>
        <taxon>Moraxellaceae</taxon>
        <taxon>Acinetobacter</taxon>
    </lineage>
</organism>
<accession>A0ABP2TWT5</accession>
<dbReference type="Proteomes" id="UP000013190">
    <property type="component" value="Unassembled WGS sequence"/>
</dbReference>
<dbReference type="Gene3D" id="2.60.40.780">
    <property type="entry name" value="von Hippel-Lindau disease tumour suppressor, beta domain"/>
    <property type="match status" value="1"/>
</dbReference>
<keyword evidence="1" id="KW-0732">Signal</keyword>